<feature type="binding site" evidence="12">
    <location>
        <position position="239"/>
    </location>
    <ligand>
        <name>Mn(2+)</name>
        <dbReference type="ChEBI" id="CHEBI:29035"/>
    </ligand>
</feature>
<evidence type="ECO:0000256" key="4">
    <source>
        <dbReference type="ARBA" id="ARBA00018198"/>
    </source>
</evidence>
<feature type="region of interest" description="Regulatory domain" evidence="12">
    <location>
        <begin position="392"/>
        <end position="506"/>
    </location>
</feature>
<keyword evidence="5 12" id="KW-0432">Leucine biosynthesis</keyword>
<dbReference type="GO" id="GO:0005737">
    <property type="term" value="C:cytoplasm"/>
    <property type="evidence" value="ECO:0007669"/>
    <property type="project" value="UniProtKB-UniRule"/>
</dbReference>
<comment type="subunit">
    <text evidence="12">Homodimer.</text>
</comment>
<evidence type="ECO:0000256" key="2">
    <source>
        <dbReference type="ARBA" id="ARBA00009396"/>
    </source>
</evidence>
<keyword evidence="7 12" id="KW-0028">Amino-acid biosynthesis</keyword>
<dbReference type="GO" id="GO:0030145">
    <property type="term" value="F:manganese ion binding"/>
    <property type="evidence" value="ECO:0007669"/>
    <property type="project" value="UniProtKB-UniRule"/>
</dbReference>
<dbReference type="InterPro" id="IPR000891">
    <property type="entry name" value="PYR_CT"/>
</dbReference>
<dbReference type="AlphaFoldDB" id="A0A2J0KXQ2"/>
<dbReference type="NCBIfam" id="NF002087">
    <property type="entry name" value="PRK00915.1-4"/>
    <property type="match status" value="1"/>
</dbReference>
<dbReference type="PANTHER" id="PTHR10277">
    <property type="entry name" value="HOMOCITRATE SYNTHASE-RELATED"/>
    <property type="match status" value="1"/>
</dbReference>
<dbReference type="Pfam" id="PF08502">
    <property type="entry name" value="LeuA_dimer"/>
    <property type="match status" value="1"/>
</dbReference>
<dbReference type="NCBIfam" id="NF002085">
    <property type="entry name" value="PRK00915.1-2"/>
    <property type="match status" value="1"/>
</dbReference>
<evidence type="ECO:0000259" key="13">
    <source>
        <dbReference type="PROSITE" id="PS50991"/>
    </source>
</evidence>
<evidence type="ECO:0000256" key="3">
    <source>
        <dbReference type="ARBA" id="ARBA00012973"/>
    </source>
</evidence>
<dbReference type="Gene3D" id="3.20.20.70">
    <property type="entry name" value="Aldolase class I"/>
    <property type="match status" value="1"/>
</dbReference>
<dbReference type="Pfam" id="PF00682">
    <property type="entry name" value="HMGL-like"/>
    <property type="match status" value="1"/>
</dbReference>
<dbReference type="EMBL" id="PEWV01000067">
    <property type="protein sequence ID" value="PIU41200.1"/>
    <property type="molecule type" value="Genomic_DNA"/>
</dbReference>
<evidence type="ECO:0000256" key="10">
    <source>
        <dbReference type="ARBA" id="ARBA00023211"/>
    </source>
</evidence>
<dbReference type="UniPathway" id="UPA00048">
    <property type="reaction ID" value="UER00070"/>
</dbReference>
<dbReference type="InterPro" id="IPR013709">
    <property type="entry name" value="2-isopropylmalate_synth_dimer"/>
</dbReference>
<dbReference type="InterPro" id="IPR013785">
    <property type="entry name" value="Aldolase_TIM"/>
</dbReference>
<gene>
    <name evidence="12" type="primary">leuA</name>
    <name evidence="14" type="ORF">COS99_06610</name>
</gene>
<dbReference type="InterPro" id="IPR050073">
    <property type="entry name" value="2-IPM_HCS-like"/>
</dbReference>
<dbReference type="InterPro" id="IPR054691">
    <property type="entry name" value="LeuA/HCS_post-cat"/>
</dbReference>
<dbReference type="EC" id="2.3.3.13" evidence="3 12"/>
<dbReference type="NCBIfam" id="NF002086">
    <property type="entry name" value="PRK00915.1-3"/>
    <property type="match status" value="1"/>
</dbReference>
<dbReference type="Proteomes" id="UP000230052">
    <property type="component" value="Unassembled WGS sequence"/>
</dbReference>
<comment type="similarity">
    <text evidence="2 12">Belongs to the alpha-IPM synthase/homocitrate synthase family. LeuA type 1 subfamily.</text>
</comment>
<comment type="catalytic activity">
    <reaction evidence="12">
        <text>3-methyl-2-oxobutanoate + acetyl-CoA + H2O = (2S)-2-isopropylmalate + CoA + H(+)</text>
        <dbReference type="Rhea" id="RHEA:21524"/>
        <dbReference type="ChEBI" id="CHEBI:1178"/>
        <dbReference type="ChEBI" id="CHEBI:11851"/>
        <dbReference type="ChEBI" id="CHEBI:15377"/>
        <dbReference type="ChEBI" id="CHEBI:15378"/>
        <dbReference type="ChEBI" id="CHEBI:57287"/>
        <dbReference type="ChEBI" id="CHEBI:57288"/>
        <dbReference type="EC" id="2.3.3.13"/>
    </reaction>
</comment>
<evidence type="ECO:0000256" key="12">
    <source>
        <dbReference type="HAMAP-Rule" id="MF_01025"/>
    </source>
</evidence>
<feature type="binding site" evidence="12">
    <location>
        <position position="205"/>
    </location>
    <ligand>
        <name>Mn(2+)</name>
        <dbReference type="ChEBI" id="CHEBI:29035"/>
    </ligand>
</feature>
<dbReference type="Pfam" id="PF22617">
    <property type="entry name" value="HCS_D2"/>
    <property type="match status" value="1"/>
</dbReference>
<keyword evidence="10 12" id="KW-0464">Manganese</keyword>
<comment type="caution">
    <text evidence="14">The sequence shown here is derived from an EMBL/GenBank/DDBJ whole genome shotgun (WGS) entry which is preliminary data.</text>
</comment>
<feature type="domain" description="Pyruvate carboxyltransferase" evidence="13">
    <location>
        <begin position="6"/>
        <end position="268"/>
    </location>
</feature>
<keyword evidence="9 12" id="KW-0479">Metal-binding</keyword>
<dbReference type="SUPFAM" id="SSF110921">
    <property type="entry name" value="2-isopropylmalate synthase LeuA, allosteric (dimerisation) domain"/>
    <property type="match status" value="1"/>
</dbReference>
<sequence>MNDNKIIIFDTTLRDGEQAPGCSLTVKEKIEIAKQLESLGVNVMEAGFPISSPGDFEAVKAIAKLMKKATICGLARCMPKDIDAAFNAVKYARHNRVHVFLATSPIHMKYKLKKTPAEVLKIAEWAVKYARKKIREVEFSAEDAGRSEKEFLYKVVETVIDAGATIVNIPDTVGYMTPYEFGKLIKDIRENVTNIDKAMISVHCHNDLGLAVANSLSAVKNGAGQVECTINGLGERAGNASLEEIVMAIATRKDYFQAVTSINTKEIYKTSRLVSKLTGVNVQPNKAIVGSNAFAHEAGIHQDGVMKKRTTYEIMKPEDIGIKGSNLVLGKHSGRHAFSSRLASLGYDLKQESIEKAFNRFKSLADKKKQVYDEDIVAIVEDEITEIPETYKLEYMHITSGTKTIPTGAVKLKYKGSIVQGASNGDGPVDACYKAIDKITKIKGKLLDYSLKAVTSGKDAVGEVTVLARFGKDVVSGRGASTDIVEASVKAYVNAINKVAFKKRKK</sequence>
<evidence type="ECO:0000256" key="9">
    <source>
        <dbReference type="ARBA" id="ARBA00022723"/>
    </source>
</evidence>
<keyword evidence="6 12" id="KW-0963">Cytoplasm</keyword>
<dbReference type="NCBIfam" id="NF002088">
    <property type="entry name" value="PRK00915.1-5"/>
    <property type="match status" value="1"/>
</dbReference>
<comment type="function">
    <text evidence="12">Catalyzes the condensation of the acetyl group of acetyl-CoA with 3-methyl-2-oxobutanoate (2-ketoisovalerate) to form 3-carboxy-3-hydroxy-4-methylpentanoate (2-isopropylmalate).</text>
</comment>
<dbReference type="FunFam" id="1.10.238.260:FF:000001">
    <property type="entry name" value="2-isopropylmalate synthase"/>
    <property type="match status" value="1"/>
</dbReference>
<keyword evidence="11 12" id="KW-0100">Branched-chain amino acid biosynthesis</keyword>
<dbReference type="CDD" id="cd07940">
    <property type="entry name" value="DRE_TIM_IPMS"/>
    <property type="match status" value="1"/>
</dbReference>
<dbReference type="FunFam" id="3.20.20.70:FF:000010">
    <property type="entry name" value="2-isopropylmalate synthase"/>
    <property type="match status" value="1"/>
</dbReference>
<proteinExistence type="inferred from homology"/>
<dbReference type="PROSITE" id="PS00815">
    <property type="entry name" value="AIPM_HOMOCIT_SYNTH_1"/>
    <property type="match status" value="1"/>
</dbReference>
<keyword evidence="8 12" id="KW-0808">Transferase</keyword>
<evidence type="ECO:0000256" key="11">
    <source>
        <dbReference type="ARBA" id="ARBA00023304"/>
    </source>
</evidence>
<dbReference type="Gene3D" id="1.10.238.260">
    <property type="match status" value="1"/>
</dbReference>
<dbReference type="SMART" id="SM00917">
    <property type="entry name" value="LeuA_dimer"/>
    <property type="match status" value="1"/>
</dbReference>
<dbReference type="PANTHER" id="PTHR10277:SF9">
    <property type="entry name" value="2-ISOPROPYLMALATE SYNTHASE 1, CHLOROPLASTIC-RELATED"/>
    <property type="match status" value="1"/>
</dbReference>
<feature type="binding site" evidence="12">
    <location>
        <position position="203"/>
    </location>
    <ligand>
        <name>Mn(2+)</name>
        <dbReference type="ChEBI" id="CHEBI:29035"/>
    </ligand>
</feature>
<name>A0A2J0KXQ2_9BACT</name>
<evidence type="ECO:0000256" key="8">
    <source>
        <dbReference type="ARBA" id="ARBA00022679"/>
    </source>
</evidence>
<reference evidence="14 15" key="1">
    <citation type="submission" date="2017-09" db="EMBL/GenBank/DDBJ databases">
        <title>Depth-based differentiation of microbial function through sediment-hosted aquifers and enrichment of novel symbionts in the deep terrestrial subsurface.</title>
        <authorList>
            <person name="Probst A.J."/>
            <person name="Ladd B."/>
            <person name="Jarett J.K."/>
            <person name="Geller-Mcgrath D.E."/>
            <person name="Sieber C.M."/>
            <person name="Emerson J.B."/>
            <person name="Anantharaman K."/>
            <person name="Thomas B.C."/>
            <person name="Malmstrom R."/>
            <person name="Stieglmeier M."/>
            <person name="Klingl A."/>
            <person name="Woyke T."/>
            <person name="Ryan C.M."/>
            <person name="Banfield J.F."/>
        </authorList>
    </citation>
    <scope>NUCLEOTIDE SEQUENCE [LARGE SCALE GENOMIC DNA]</scope>
    <source>
        <strain evidence="14">CG07_land_8_20_14_0_80_42_15</strain>
    </source>
</reference>
<dbReference type="FunFam" id="3.30.160.270:FF:000001">
    <property type="entry name" value="2-isopropylmalate synthase"/>
    <property type="match status" value="1"/>
</dbReference>
<feature type="binding site" evidence="12">
    <location>
        <position position="15"/>
    </location>
    <ligand>
        <name>Mn(2+)</name>
        <dbReference type="ChEBI" id="CHEBI:29035"/>
    </ligand>
</feature>
<dbReference type="HAMAP" id="MF_01025">
    <property type="entry name" value="LeuA_type1"/>
    <property type="match status" value="1"/>
</dbReference>
<dbReference type="InterPro" id="IPR036230">
    <property type="entry name" value="LeuA_allosteric_dom_sf"/>
</dbReference>
<accession>A0A2J0KXQ2</accession>
<protein>
    <recommendedName>
        <fullName evidence="4 12">2-isopropylmalate synthase</fullName>
        <ecNumber evidence="3 12">2.3.3.13</ecNumber>
    </recommendedName>
    <alternativeName>
        <fullName evidence="12">Alpha-IPM synthase</fullName>
    </alternativeName>
    <alternativeName>
        <fullName evidence="12">Alpha-isopropylmalate synthase</fullName>
    </alternativeName>
</protein>
<dbReference type="InterPro" id="IPR002034">
    <property type="entry name" value="AIPM/Hcit_synth_CS"/>
</dbReference>
<dbReference type="GO" id="GO:0003852">
    <property type="term" value="F:2-isopropylmalate synthase activity"/>
    <property type="evidence" value="ECO:0007669"/>
    <property type="project" value="UniProtKB-UniRule"/>
</dbReference>
<dbReference type="GO" id="GO:0009098">
    <property type="term" value="P:L-leucine biosynthetic process"/>
    <property type="evidence" value="ECO:0007669"/>
    <property type="project" value="UniProtKB-UniRule"/>
</dbReference>
<dbReference type="InterPro" id="IPR005671">
    <property type="entry name" value="LeuA_bact_synth"/>
</dbReference>
<evidence type="ECO:0000313" key="15">
    <source>
        <dbReference type="Proteomes" id="UP000230052"/>
    </source>
</evidence>
<evidence type="ECO:0000256" key="7">
    <source>
        <dbReference type="ARBA" id="ARBA00022605"/>
    </source>
</evidence>
<dbReference type="SUPFAM" id="SSF51569">
    <property type="entry name" value="Aldolase"/>
    <property type="match status" value="1"/>
</dbReference>
<dbReference type="GO" id="GO:0003985">
    <property type="term" value="F:acetyl-CoA C-acetyltransferase activity"/>
    <property type="evidence" value="ECO:0007669"/>
    <property type="project" value="UniProtKB-UniRule"/>
</dbReference>
<evidence type="ECO:0000256" key="1">
    <source>
        <dbReference type="ARBA" id="ARBA00004689"/>
    </source>
</evidence>
<dbReference type="PROSITE" id="PS50991">
    <property type="entry name" value="PYR_CT"/>
    <property type="match status" value="1"/>
</dbReference>
<evidence type="ECO:0000256" key="5">
    <source>
        <dbReference type="ARBA" id="ARBA00022430"/>
    </source>
</evidence>
<dbReference type="NCBIfam" id="TIGR00973">
    <property type="entry name" value="leuA_bact"/>
    <property type="match status" value="1"/>
</dbReference>
<comment type="pathway">
    <text evidence="1 12">Amino-acid biosynthesis; L-leucine biosynthesis; L-leucine from 3-methyl-2-oxobutanoate: step 1/4.</text>
</comment>
<dbReference type="PROSITE" id="PS00816">
    <property type="entry name" value="AIPM_HOMOCIT_SYNTH_2"/>
    <property type="match status" value="1"/>
</dbReference>
<evidence type="ECO:0000256" key="6">
    <source>
        <dbReference type="ARBA" id="ARBA00022490"/>
    </source>
</evidence>
<dbReference type="Gene3D" id="3.30.160.270">
    <property type="match status" value="1"/>
</dbReference>
<comment type="cofactor">
    <cofactor evidence="12">
        <name>Mn(2+)</name>
        <dbReference type="ChEBI" id="CHEBI:29035"/>
    </cofactor>
</comment>
<evidence type="ECO:0000313" key="14">
    <source>
        <dbReference type="EMBL" id="PIU41200.1"/>
    </source>
</evidence>
<organism evidence="14 15">
    <name type="scientific">Candidatus Aquitaenariimonas noxiae</name>
    <dbReference type="NCBI Taxonomy" id="1974741"/>
    <lineage>
        <taxon>Bacteria</taxon>
        <taxon>Pseudomonadati</taxon>
        <taxon>Candidatus Omnitrophota</taxon>
        <taxon>Candidatus Aquitaenariimonas</taxon>
    </lineage>
</organism>